<comment type="caution">
    <text evidence="3">The sequence shown here is derived from an EMBL/GenBank/DDBJ whole genome shotgun (WGS) entry which is preliminary data.</text>
</comment>
<dbReference type="GO" id="GO:0006400">
    <property type="term" value="P:tRNA modification"/>
    <property type="evidence" value="ECO:0007669"/>
    <property type="project" value="UniProtKB-UniRule"/>
</dbReference>
<evidence type="ECO:0000313" key="3">
    <source>
        <dbReference type="EMBL" id="TRW49837.1"/>
    </source>
</evidence>
<comment type="function">
    <text evidence="1">Catalyzes the methylation of 5-carboxymethoxyuridine (cmo5U) to form 5-methoxycarbonylmethoxyuridine (mcmo5U) at position 34 in tRNAs.</text>
</comment>
<name>A0A552X477_9GAMM</name>
<feature type="binding site" evidence="1">
    <location>
        <position position="76"/>
    </location>
    <ligand>
        <name>S-adenosyl-L-methionine</name>
        <dbReference type="ChEBI" id="CHEBI:59789"/>
    </ligand>
</feature>
<keyword evidence="1" id="KW-0819">tRNA processing</keyword>
<keyword evidence="1 3" id="KW-0489">Methyltransferase</keyword>
<feature type="binding site" evidence="1">
    <location>
        <begin position="55"/>
        <end position="56"/>
    </location>
    <ligand>
        <name>S-adenosyl-L-methionine</name>
        <dbReference type="ChEBI" id="CHEBI:59789"/>
    </ligand>
</feature>
<evidence type="ECO:0000256" key="1">
    <source>
        <dbReference type="HAMAP-Rule" id="MF_02057"/>
    </source>
</evidence>
<dbReference type="EMBL" id="VJWL01000001">
    <property type="protein sequence ID" value="TRW49837.1"/>
    <property type="molecule type" value="Genomic_DNA"/>
</dbReference>
<dbReference type="GO" id="GO:0032259">
    <property type="term" value="P:methylation"/>
    <property type="evidence" value="ECO:0007669"/>
    <property type="project" value="UniProtKB-KW"/>
</dbReference>
<keyword evidence="1 3" id="KW-0808">Transferase</keyword>
<dbReference type="EC" id="2.1.1.-" evidence="1"/>
<dbReference type="HAMAP" id="MF_02057">
    <property type="entry name" value="tRNA_methyltr_CmoM"/>
    <property type="match status" value="1"/>
</dbReference>
<comment type="catalytic activity">
    <reaction evidence="1">
        <text>5-carboxymethoxyuridine(34) in tRNA + S-adenosyl-L-methionine = 5-methoxycarbonylmethoxyuridine(34) in tRNA + S-adenosyl-L-homocysteine</text>
        <dbReference type="Rhea" id="RHEA:54080"/>
        <dbReference type="Rhea" id="RHEA-COMP:13383"/>
        <dbReference type="Rhea" id="RHEA-COMP:13781"/>
        <dbReference type="ChEBI" id="CHEBI:57856"/>
        <dbReference type="ChEBI" id="CHEBI:59789"/>
        <dbReference type="ChEBI" id="CHEBI:136879"/>
        <dbReference type="ChEBI" id="CHEBI:138053"/>
    </reaction>
</comment>
<dbReference type="RefSeq" id="WP_143234258.1">
    <property type="nucleotide sequence ID" value="NZ_VJWL01000001.1"/>
</dbReference>
<dbReference type="GO" id="GO:0097697">
    <property type="term" value="F:tRNA (5-carboxymethoxyuridine(34)-5-O)-methyltransferase activity"/>
    <property type="evidence" value="ECO:0007669"/>
    <property type="project" value="UniProtKB-UniRule"/>
</dbReference>
<dbReference type="InterPro" id="IPR013216">
    <property type="entry name" value="Methyltransf_11"/>
</dbReference>
<organism evidence="3 4">
    <name type="scientific">Aliidiomarina halalkaliphila</name>
    <dbReference type="NCBI Taxonomy" id="2593535"/>
    <lineage>
        <taxon>Bacteria</taxon>
        <taxon>Pseudomonadati</taxon>
        <taxon>Pseudomonadota</taxon>
        <taxon>Gammaproteobacteria</taxon>
        <taxon>Alteromonadales</taxon>
        <taxon>Idiomarinaceae</taxon>
        <taxon>Aliidiomarina</taxon>
    </lineage>
</organism>
<dbReference type="OrthoDB" id="4697647at2"/>
<sequence length="258" mass="29740">MSSRDPQDRAFATDVDEFDRNIYATGKGKIREAVLAADLNALIHSARPLRVLDIGAGLGQVNTWFAAAGHEVIHTDISQDMVDKAKLRHQALGLSERYHYYVADLQSLESIVPDQEFDVVLCHAVLEWLAQPFAALPLLAKRVAAGGWLSLMFYNVHAKRMANMVYSNFDYVANDLQVKKKVRFSPNHPLDPGVVLARMQQFPLTLFRHSGVRCFHDYIRPPEFDFEKLLQLELRYRHQEPYRALGRYQHTLFRKEYR</sequence>
<dbReference type="InterPro" id="IPR033664">
    <property type="entry name" value="Cmo5U_methylTrfase"/>
</dbReference>
<proteinExistence type="inferred from homology"/>
<evidence type="ECO:0000313" key="4">
    <source>
        <dbReference type="Proteomes" id="UP000320359"/>
    </source>
</evidence>
<dbReference type="Pfam" id="PF08241">
    <property type="entry name" value="Methyltransf_11"/>
    <property type="match status" value="1"/>
</dbReference>
<reference evidence="3 4" key="1">
    <citation type="submission" date="2019-07" db="EMBL/GenBank/DDBJ databases">
        <authorList>
            <person name="Yang M."/>
            <person name="Zhao D."/>
            <person name="Xiang H."/>
        </authorList>
    </citation>
    <scope>NUCLEOTIDE SEQUENCE [LARGE SCALE GENOMIC DNA]</scope>
    <source>
        <strain evidence="3 4">IM1326</strain>
    </source>
</reference>
<protein>
    <recommendedName>
        <fullName evidence="1">tRNA 5-carboxymethoxyuridine methyltransferase</fullName>
        <ecNumber evidence="1">2.1.1.-</ecNumber>
    </recommendedName>
    <alternativeName>
        <fullName evidence="1">cmo5U methyltransferase</fullName>
    </alternativeName>
</protein>
<dbReference type="SUPFAM" id="SSF53335">
    <property type="entry name" value="S-adenosyl-L-methionine-dependent methyltransferases"/>
    <property type="match status" value="1"/>
</dbReference>
<comment type="caution">
    <text evidence="1">Lacks conserved residue(s) required for the propagation of feature annotation.</text>
</comment>
<dbReference type="PANTHER" id="PTHR43861">
    <property type="entry name" value="TRANS-ACONITATE 2-METHYLTRANSFERASE-RELATED"/>
    <property type="match status" value="1"/>
</dbReference>
<dbReference type="Gene3D" id="3.40.50.150">
    <property type="entry name" value="Vaccinia Virus protein VP39"/>
    <property type="match status" value="1"/>
</dbReference>
<accession>A0A552X477</accession>
<dbReference type="InterPro" id="IPR029063">
    <property type="entry name" value="SAM-dependent_MTases_sf"/>
</dbReference>
<dbReference type="GO" id="GO:0008757">
    <property type="term" value="F:S-adenosylmethionine-dependent methyltransferase activity"/>
    <property type="evidence" value="ECO:0007669"/>
    <property type="project" value="InterPro"/>
</dbReference>
<dbReference type="Proteomes" id="UP000320359">
    <property type="component" value="Unassembled WGS sequence"/>
</dbReference>
<feature type="binding site" evidence="1">
    <location>
        <position position="123"/>
    </location>
    <ligand>
        <name>S-adenosyl-L-methionine</name>
        <dbReference type="ChEBI" id="CHEBI:59789"/>
    </ligand>
</feature>
<feature type="domain" description="Methyltransferase type 11" evidence="2">
    <location>
        <begin position="52"/>
        <end position="150"/>
    </location>
</feature>
<keyword evidence="1" id="KW-0949">S-adenosyl-L-methionine</keyword>
<gene>
    <name evidence="1" type="primary">cmoM</name>
    <name evidence="3" type="ORF">FM042_02995</name>
</gene>
<comment type="similarity">
    <text evidence="1">Belongs to the class I-like SAM-binding methyltransferase superfamily. CmoM family.</text>
</comment>
<evidence type="ECO:0000259" key="2">
    <source>
        <dbReference type="Pfam" id="PF08241"/>
    </source>
</evidence>
<feature type="binding site" evidence="1">
    <location>
        <position position="31"/>
    </location>
    <ligand>
        <name>S-adenosyl-L-methionine</name>
        <dbReference type="ChEBI" id="CHEBI:59789"/>
    </ligand>
</feature>
<dbReference type="AlphaFoldDB" id="A0A552X477"/>
<dbReference type="CDD" id="cd02440">
    <property type="entry name" value="AdoMet_MTases"/>
    <property type="match status" value="1"/>
</dbReference>
<keyword evidence="4" id="KW-1185">Reference proteome</keyword>